<dbReference type="Proteomes" id="UP000008311">
    <property type="component" value="Unassembled WGS sequence"/>
</dbReference>
<dbReference type="AlphaFoldDB" id="B9T966"/>
<sequence length="205" mass="22722">MRAAMIATDVQNSQSSFDQVVQTRRRERTKRGAYGDKQGARDNVRSHLFQVSQNCFTYLGCKRVVLIAPLLWTADVKDVMFPVHVVQSQGNDFTPSQSVDREEQQNGAVPDIMGTVRIGAANESLHVFPLRPGWKRLVAEQTRSFDTGGESLRAPGLLTGVAEETSQHAGKGGHRYPGTSLAFVSAQKRRRPVRVASRRCCILAR</sequence>
<gene>
    <name evidence="1" type="ORF">RCOM_0438070</name>
</gene>
<evidence type="ECO:0000313" key="2">
    <source>
        <dbReference type="Proteomes" id="UP000008311"/>
    </source>
</evidence>
<proteinExistence type="predicted"/>
<name>B9T966_RICCO</name>
<accession>B9T966</accession>
<organism evidence="1 2">
    <name type="scientific">Ricinus communis</name>
    <name type="common">Castor bean</name>
    <dbReference type="NCBI Taxonomy" id="3988"/>
    <lineage>
        <taxon>Eukaryota</taxon>
        <taxon>Viridiplantae</taxon>
        <taxon>Streptophyta</taxon>
        <taxon>Embryophyta</taxon>
        <taxon>Tracheophyta</taxon>
        <taxon>Spermatophyta</taxon>
        <taxon>Magnoliopsida</taxon>
        <taxon>eudicotyledons</taxon>
        <taxon>Gunneridae</taxon>
        <taxon>Pentapetalae</taxon>
        <taxon>rosids</taxon>
        <taxon>fabids</taxon>
        <taxon>Malpighiales</taxon>
        <taxon>Euphorbiaceae</taxon>
        <taxon>Acalyphoideae</taxon>
        <taxon>Acalypheae</taxon>
        <taxon>Ricinus</taxon>
    </lineage>
</organism>
<dbReference type="InParanoid" id="B9T966"/>
<protein>
    <submittedName>
        <fullName evidence="1">Uncharacterized protein</fullName>
    </submittedName>
</protein>
<reference evidence="2" key="1">
    <citation type="journal article" date="2010" name="Nat. Biotechnol.">
        <title>Draft genome sequence of the oilseed species Ricinus communis.</title>
        <authorList>
            <person name="Chan A.P."/>
            <person name="Crabtree J."/>
            <person name="Zhao Q."/>
            <person name="Lorenzi H."/>
            <person name="Orvis J."/>
            <person name="Puiu D."/>
            <person name="Melake-Berhan A."/>
            <person name="Jones K.M."/>
            <person name="Redman J."/>
            <person name="Chen G."/>
            <person name="Cahoon E.B."/>
            <person name="Gedil M."/>
            <person name="Stanke M."/>
            <person name="Haas B.J."/>
            <person name="Wortman J.R."/>
            <person name="Fraser-Liggett C.M."/>
            <person name="Ravel J."/>
            <person name="Rabinowicz P.D."/>
        </authorList>
    </citation>
    <scope>NUCLEOTIDE SEQUENCE [LARGE SCALE GENOMIC DNA]</scope>
    <source>
        <strain evidence="2">cv. Hale</strain>
    </source>
</reference>
<evidence type="ECO:0000313" key="1">
    <source>
        <dbReference type="EMBL" id="EEF27603.1"/>
    </source>
</evidence>
<dbReference type="EMBL" id="EQ975308">
    <property type="protein sequence ID" value="EEF27603.1"/>
    <property type="molecule type" value="Genomic_DNA"/>
</dbReference>
<keyword evidence="2" id="KW-1185">Reference proteome</keyword>